<dbReference type="SUPFAM" id="SSF55781">
    <property type="entry name" value="GAF domain-like"/>
    <property type="match status" value="1"/>
</dbReference>
<dbReference type="Proteomes" id="UP000033099">
    <property type="component" value="Chromosome"/>
</dbReference>
<dbReference type="Gene3D" id="3.30.450.40">
    <property type="match status" value="1"/>
</dbReference>
<evidence type="ECO:0000256" key="1">
    <source>
        <dbReference type="ARBA" id="ARBA00023015"/>
    </source>
</evidence>
<dbReference type="InterPro" id="IPR036388">
    <property type="entry name" value="WH-like_DNA-bd_sf"/>
</dbReference>
<reference evidence="6 7" key="1">
    <citation type="journal article" date="2015" name="Genome Announc.">
        <title>Complete Genome Sequence of Biocontrol Strain Pseudomonas fluorescens LBUM223.</title>
        <authorList>
            <person name="Roquigny R."/>
            <person name="Arseneault T."/>
            <person name="Gadkar V.J."/>
            <person name="Novinscak A."/>
            <person name="Joly D.L."/>
            <person name="Filion M."/>
        </authorList>
    </citation>
    <scope>NUCLEOTIDE SEQUENCE [LARGE SCALE GENOMIC DNA]</scope>
    <source>
        <strain evidence="6 7">LBUM223</strain>
    </source>
</reference>
<dbReference type="PROSITE" id="PS51077">
    <property type="entry name" value="HTH_ICLR"/>
    <property type="match status" value="1"/>
</dbReference>
<evidence type="ECO:0000256" key="2">
    <source>
        <dbReference type="ARBA" id="ARBA00023125"/>
    </source>
</evidence>
<dbReference type="InterPro" id="IPR050707">
    <property type="entry name" value="HTH_MetabolicPath_Reg"/>
</dbReference>
<dbReference type="GO" id="GO:0003677">
    <property type="term" value="F:DNA binding"/>
    <property type="evidence" value="ECO:0007669"/>
    <property type="project" value="UniProtKB-KW"/>
</dbReference>
<sequence length="294" mass="32912">MLAKIVNDDAGILYERVVLKFFASKLAPTEDFIPLGTESAMTEDLIKRRAKGLDRAFDILDFLKEIGQPLRPNDIASGIGSPKSTVYELVASLLERRILETVGKDGHVYLGRQLYFLGQAHLRHFDLTREADHALQDIVSQTHETAQMCLLNGRKYTVALMREGQRHFRISSDIGENAPIPWTASGRLLLGHLSDQQIIDLIDPDDFILPDGQRLPLHIFLAQIRQATLDGFFSFDSVADTFTHCFAAPVRDAQGVSIATLCIVAPRADASKNYHDYRRVLIDSANSLARRINE</sequence>
<dbReference type="InterPro" id="IPR029016">
    <property type="entry name" value="GAF-like_dom_sf"/>
</dbReference>
<dbReference type="InterPro" id="IPR005471">
    <property type="entry name" value="Tscrpt_reg_IclR_N"/>
</dbReference>
<dbReference type="PANTHER" id="PTHR30136:SF35">
    <property type="entry name" value="HTH-TYPE TRANSCRIPTIONAL REGULATOR RV1719"/>
    <property type="match status" value="1"/>
</dbReference>
<feature type="domain" description="IclR-ED" evidence="5">
    <location>
        <begin position="113"/>
        <end position="294"/>
    </location>
</feature>
<keyword evidence="3" id="KW-0804">Transcription</keyword>
<gene>
    <name evidence="6" type="ORF">VO64_0727</name>
</gene>
<proteinExistence type="predicted"/>
<keyword evidence="1" id="KW-0805">Transcription regulation</keyword>
<dbReference type="Pfam" id="PF09339">
    <property type="entry name" value="HTH_IclR"/>
    <property type="match status" value="1"/>
</dbReference>
<dbReference type="GO" id="GO:0045892">
    <property type="term" value="P:negative regulation of DNA-templated transcription"/>
    <property type="evidence" value="ECO:0007669"/>
    <property type="project" value="TreeGrafter"/>
</dbReference>
<dbReference type="PROSITE" id="PS51078">
    <property type="entry name" value="ICLR_ED"/>
    <property type="match status" value="1"/>
</dbReference>
<dbReference type="InterPro" id="IPR036390">
    <property type="entry name" value="WH_DNA-bd_sf"/>
</dbReference>
<dbReference type="PANTHER" id="PTHR30136">
    <property type="entry name" value="HELIX-TURN-HELIX TRANSCRIPTIONAL REGULATOR, ICLR FAMILY"/>
    <property type="match status" value="1"/>
</dbReference>
<feature type="domain" description="HTH iclR-type" evidence="4">
    <location>
        <begin position="50"/>
        <end position="112"/>
    </location>
</feature>
<dbReference type="SUPFAM" id="SSF46785">
    <property type="entry name" value="Winged helix' DNA-binding domain"/>
    <property type="match status" value="1"/>
</dbReference>
<keyword evidence="2" id="KW-0238">DNA-binding</keyword>
<evidence type="ECO:0000256" key="3">
    <source>
        <dbReference type="ARBA" id="ARBA00023163"/>
    </source>
</evidence>
<dbReference type="EMBL" id="CP011117">
    <property type="protein sequence ID" value="AKA81273.1"/>
    <property type="molecule type" value="Genomic_DNA"/>
</dbReference>
<name>A0AAU8TF49_9PSED</name>
<dbReference type="AlphaFoldDB" id="A0AAU8TF49"/>
<dbReference type="SMART" id="SM00346">
    <property type="entry name" value="HTH_ICLR"/>
    <property type="match status" value="1"/>
</dbReference>
<evidence type="ECO:0000259" key="5">
    <source>
        <dbReference type="PROSITE" id="PS51078"/>
    </source>
</evidence>
<evidence type="ECO:0000259" key="4">
    <source>
        <dbReference type="PROSITE" id="PS51077"/>
    </source>
</evidence>
<evidence type="ECO:0000313" key="7">
    <source>
        <dbReference type="Proteomes" id="UP000033099"/>
    </source>
</evidence>
<dbReference type="KEGG" id="pfb:VO64_0727"/>
<evidence type="ECO:0000313" key="6">
    <source>
        <dbReference type="EMBL" id="AKA81273.1"/>
    </source>
</evidence>
<organism evidence="6 7">
    <name type="scientific">Pseudomonas synxantha</name>
    <dbReference type="NCBI Taxonomy" id="47883"/>
    <lineage>
        <taxon>Bacteria</taxon>
        <taxon>Pseudomonadati</taxon>
        <taxon>Pseudomonadota</taxon>
        <taxon>Gammaproteobacteria</taxon>
        <taxon>Pseudomonadales</taxon>
        <taxon>Pseudomonadaceae</taxon>
        <taxon>Pseudomonas</taxon>
    </lineage>
</organism>
<accession>A0AAU8TF49</accession>
<dbReference type="Pfam" id="PF01614">
    <property type="entry name" value="IclR_C"/>
    <property type="match status" value="1"/>
</dbReference>
<dbReference type="InterPro" id="IPR014757">
    <property type="entry name" value="Tscrpt_reg_IclR_C"/>
</dbReference>
<dbReference type="GO" id="GO:0003700">
    <property type="term" value="F:DNA-binding transcription factor activity"/>
    <property type="evidence" value="ECO:0007669"/>
    <property type="project" value="TreeGrafter"/>
</dbReference>
<dbReference type="Gene3D" id="1.10.10.10">
    <property type="entry name" value="Winged helix-like DNA-binding domain superfamily/Winged helix DNA-binding domain"/>
    <property type="match status" value="1"/>
</dbReference>
<protein>
    <submittedName>
        <fullName evidence="6">Transcriptional regulator, IclR family</fullName>
    </submittedName>
</protein>